<reference evidence="2 3" key="1">
    <citation type="submission" date="2019-08" db="EMBL/GenBank/DDBJ databases">
        <title>Deep-cultivation of Planctomycetes and their phenomic and genomic characterization uncovers novel biology.</title>
        <authorList>
            <person name="Wiegand S."/>
            <person name="Jogler M."/>
            <person name="Boedeker C."/>
            <person name="Pinto D."/>
            <person name="Vollmers J."/>
            <person name="Rivas-Marin E."/>
            <person name="Kohn T."/>
            <person name="Peeters S.H."/>
            <person name="Heuer A."/>
            <person name="Rast P."/>
            <person name="Oberbeckmann S."/>
            <person name="Bunk B."/>
            <person name="Jeske O."/>
            <person name="Meyerdierks A."/>
            <person name="Storesund J.E."/>
            <person name="Kallscheuer N."/>
            <person name="Luecker S."/>
            <person name="Lage O.M."/>
            <person name="Pohl T."/>
            <person name="Merkel B.J."/>
            <person name="Hornburger P."/>
            <person name="Mueller R.-W."/>
            <person name="Bruemmer F."/>
            <person name="Labrenz M."/>
            <person name="Spormann A.M."/>
            <person name="Op den Camp H."/>
            <person name="Overmann J."/>
            <person name="Amann R."/>
            <person name="Jetten M.S.M."/>
            <person name="Mascher T."/>
            <person name="Medema M.H."/>
            <person name="Devos D.P."/>
            <person name="Kaster A.-K."/>
            <person name="Ovreas L."/>
            <person name="Rohde M."/>
            <person name="Galperin M.Y."/>
            <person name="Jogler C."/>
        </authorList>
    </citation>
    <scope>NUCLEOTIDE SEQUENCE [LARGE SCALE GENOMIC DNA]</scope>
    <source>
        <strain evidence="2 3">UC8</strain>
    </source>
</reference>
<gene>
    <name evidence="2" type="ORF">UC8_12820</name>
</gene>
<name>A0A5B9QJL9_9BACT</name>
<evidence type="ECO:0000313" key="3">
    <source>
        <dbReference type="Proteomes" id="UP000325286"/>
    </source>
</evidence>
<feature type="chain" id="PRO_5022928487" description="HEAT repeat domain-containing protein" evidence="1">
    <location>
        <begin position="18"/>
        <end position="380"/>
    </location>
</feature>
<organism evidence="2 3">
    <name type="scientific">Roseimaritima ulvae</name>
    <dbReference type="NCBI Taxonomy" id="980254"/>
    <lineage>
        <taxon>Bacteria</taxon>
        <taxon>Pseudomonadati</taxon>
        <taxon>Planctomycetota</taxon>
        <taxon>Planctomycetia</taxon>
        <taxon>Pirellulales</taxon>
        <taxon>Pirellulaceae</taxon>
        <taxon>Roseimaritima</taxon>
    </lineage>
</organism>
<dbReference type="AlphaFoldDB" id="A0A5B9QJL9"/>
<evidence type="ECO:0000313" key="2">
    <source>
        <dbReference type="EMBL" id="QEG39317.1"/>
    </source>
</evidence>
<dbReference type="RefSeq" id="WP_068138690.1">
    <property type="nucleotide sequence ID" value="NZ_LWSJ01000054.1"/>
</dbReference>
<dbReference type="EMBL" id="CP042914">
    <property type="protein sequence ID" value="QEG39317.1"/>
    <property type="molecule type" value="Genomic_DNA"/>
</dbReference>
<protein>
    <recommendedName>
        <fullName evidence="4">HEAT repeat domain-containing protein</fullName>
    </recommendedName>
</protein>
<proteinExistence type="predicted"/>
<evidence type="ECO:0008006" key="4">
    <source>
        <dbReference type="Google" id="ProtNLM"/>
    </source>
</evidence>
<accession>A0A5B9QJL9</accession>
<evidence type="ECO:0000256" key="1">
    <source>
        <dbReference type="SAM" id="SignalP"/>
    </source>
</evidence>
<sequence length="380" mass="41447" precursor="true">MFLVLSLVFRAGTLAPACPFCSALAPTVSDDMEDATAAVMARCESVSAEEDGFSFCRMQVTDVVKGDPRLANSVLEVSVLGDVSPGGVFWLVGYGETSLQWASPEEVSAQAVSYFRGLTRLPDAGPRRLEYFLKFLRHGDPFVATDAYNEFAEASLADIAELRDQLDRQWIVDQILDPTIPVHRRRLCWTFLSQCGTAADAGLLDVSLRHRTADADFDPGMDAAIACCISLGGETALSRIEQKYMANPDAPYSDSFAAINAIRVHGTELDVVPRQRLSASLRHVLSRPKLADVVIPDLARWKDWSAIERIAELFATSTEDNRIVQPAAVLYLKTCPLPAAAEALERLRALDPKTVQAAESSMMFYRGLPAVPVPPPVQGS</sequence>
<dbReference type="Proteomes" id="UP000325286">
    <property type="component" value="Chromosome"/>
</dbReference>
<keyword evidence="3" id="KW-1185">Reference proteome</keyword>
<dbReference type="KEGG" id="rul:UC8_12820"/>
<keyword evidence="1" id="KW-0732">Signal</keyword>
<feature type="signal peptide" evidence="1">
    <location>
        <begin position="1"/>
        <end position="17"/>
    </location>
</feature>